<dbReference type="SMART" id="SM00671">
    <property type="entry name" value="SEL1"/>
    <property type="match status" value="1"/>
</dbReference>
<dbReference type="Proteomes" id="UP000231658">
    <property type="component" value="Unassembled WGS sequence"/>
</dbReference>
<keyword evidence="1" id="KW-0732">Signal</keyword>
<accession>A0A1C3RLD0</accession>
<organism evidence="2 3">
    <name type="scientific">Candidatus Terasakiella magnetica</name>
    <dbReference type="NCBI Taxonomy" id="1867952"/>
    <lineage>
        <taxon>Bacteria</taxon>
        <taxon>Pseudomonadati</taxon>
        <taxon>Pseudomonadota</taxon>
        <taxon>Alphaproteobacteria</taxon>
        <taxon>Rhodospirillales</taxon>
        <taxon>Terasakiellaceae</taxon>
        <taxon>Terasakiella</taxon>
    </lineage>
</organism>
<feature type="chain" id="PRO_5008680897" description="Sel1 repeat family protein" evidence="1">
    <location>
        <begin position="21"/>
        <end position="111"/>
    </location>
</feature>
<feature type="signal peptide" evidence="1">
    <location>
        <begin position="1"/>
        <end position="20"/>
    </location>
</feature>
<name>A0A1C3RLD0_9PROT</name>
<protein>
    <recommendedName>
        <fullName evidence="4">Sel1 repeat family protein</fullName>
    </recommendedName>
</protein>
<evidence type="ECO:0008006" key="4">
    <source>
        <dbReference type="Google" id="ProtNLM"/>
    </source>
</evidence>
<keyword evidence="3" id="KW-1185">Reference proteome</keyword>
<gene>
    <name evidence="2" type="ORF">MTBPR1_80053</name>
</gene>
<reference evidence="2 3" key="1">
    <citation type="submission" date="2016-07" db="EMBL/GenBank/DDBJ databases">
        <authorList>
            <person name="Lefevre C.T."/>
        </authorList>
    </citation>
    <scope>NUCLEOTIDE SEQUENCE [LARGE SCALE GENOMIC DNA]</scope>
    <source>
        <strain evidence="2">PR1</strain>
    </source>
</reference>
<dbReference type="SUPFAM" id="SSF81901">
    <property type="entry name" value="HCP-like"/>
    <property type="match status" value="1"/>
</dbReference>
<evidence type="ECO:0000313" key="3">
    <source>
        <dbReference type="Proteomes" id="UP000231658"/>
    </source>
</evidence>
<proteinExistence type="predicted"/>
<dbReference type="InterPro" id="IPR006597">
    <property type="entry name" value="Sel1-like"/>
</dbReference>
<dbReference type="AlphaFoldDB" id="A0A1C3RLD0"/>
<evidence type="ECO:0000313" key="2">
    <source>
        <dbReference type="EMBL" id="SCA57999.1"/>
    </source>
</evidence>
<dbReference type="STRING" id="1867952.MTBPR1_80053"/>
<dbReference type="InterPro" id="IPR011990">
    <property type="entry name" value="TPR-like_helical_dom_sf"/>
</dbReference>
<evidence type="ECO:0000256" key="1">
    <source>
        <dbReference type="SAM" id="SignalP"/>
    </source>
</evidence>
<dbReference type="Gene3D" id="1.25.40.10">
    <property type="entry name" value="Tetratricopeptide repeat domain"/>
    <property type="match status" value="1"/>
</dbReference>
<sequence length="111" mass="12264">MFRMMMLLCFVIAVNSPALAQGFGEKDSQKHSMITSLKAYAVYKMGQYDEAYALWLPIAEAGNTTAMINIANMYLQGQGRAVDIAKARAWLLKAQEAGDERAAEQLLEIEG</sequence>
<dbReference type="EMBL" id="FLYE01000047">
    <property type="protein sequence ID" value="SCA57999.1"/>
    <property type="molecule type" value="Genomic_DNA"/>
</dbReference>